<organism evidence="1">
    <name type="scientific">Arundo donax</name>
    <name type="common">Giant reed</name>
    <name type="synonym">Donax arundinaceus</name>
    <dbReference type="NCBI Taxonomy" id="35708"/>
    <lineage>
        <taxon>Eukaryota</taxon>
        <taxon>Viridiplantae</taxon>
        <taxon>Streptophyta</taxon>
        <taxon>Embryophyta</taxon>
        <taxon>Tracheophyta</taxon>
        <taxon>Spermatophyta</taxon>
        <taxon>Magnoliopsida</taxon>
        <taxon>Liliopsida</taxon>
        <taxon>Poales</taxon>
        <taxon>Poaceae</taxon>
        <taxon>PACMAD clade</taxon>
        <taxon>Arundinoideae</taxon>
        <taxon>Arundineae</taxon>
        <taxon>Arundo</taxon>
    </lineage>
</organism>
<reference evidence="1" key="2">
    <citation type="journal article" date="2015" name="Data Brief">
        <title>Shoot transcriptome of the giant reed, Arundo donax.</title>
        <authorList>
            <person name="Barrero R.A."/>
            <person name="Guerrero F.D."/>
            <person name="Moolhuijzen P."/>
            <person name="Goolsby J.A."/>
            <person name="Tidwell J."/>
            <person name="Bellgard S.E."/>
            <person name="Bellgard M.I."/>
        </authorList>
    </citation>
    <scope>NUCLEOTIDE SEQUENCE</scope>
    <source>
        <tissue evidence="1">Shoot tissue taken approximately 20 cm above the soil surface</tissue>
    </source>
</reference>
<dbReference type="AlphaFoldDB" id="A0A0A9G3L5"/>
<reference evidence="1" key="1">
    <citation type="submission" date="2014-09" db="EMBL/GenBank/DDBJ databases">
        <authorList>
            <person name="Magalhaes I.L.F."/>
            <person name="Oliveira U."/>
            <person name="Santos F.R."/>
            <person name="Vidigal T.H.D.A."/>
            <person name="Brescovit A.D."/>
            <person name="Santos A.J."/>
        </authorList>
    </citation>
    <scope>NUCLEOTIDE SEQUENCE</scope>
    <source>
        <tissue evidence="1">Shoot tissue taken approximately 20 cm above the soil surface</tissue>
    </source>
</reference>
<sequence length="63" mass="6998">MTRSSRRASWRHGRAHSTRFCSRGGLFLSTAFLPVSSSSRTTPKLYTSLFVVRCPVIMYSGAA</sequence>
<name>A0A0A9G3L5_ARUDO</name>
<dbReference type="EMBL" id="GBRH01178226">
    <property type="protein sequence ID" value="JAE19670.1"/>
    <property type="molecule type" value="Transcribed_RNA"/>
</dbReference>
<accession>A0A0A9G3L5</accession>
<protein>
    <submittedName>
        <fullName evidence="1">Uncharacterized protein</fullName>
    </submittedName>
</protein>
<proteinExistence type="predicted"/>
<evidence type="ECO:0000313" key="1">
    <source>
        <dbReference type="EMBL" id="JAE19670.1"/>
    </source>
</evidence>